<evidence type="ECO:0000256" key="8">
    <source>
        <dbReference type="SAM" id="Phobius"/>
    </source>
</evidence>
<evidence type="ECO:0000256" key="6">
    <source>
        <dbReference type="ARBA" id="ARBA00023049"/>
    </source>
</evidence>
<sequence length="817" mass="93041">MDKRNAEYSSIKDSRKESRSNGIYCVLILALAAIIAVSVALAVVVIRNEENDNDSSQKAEAGANMQTPHALPSTTTDPNIITSIREVCNSPECVRAASSLLNSIDPKADPCNNFFQFACGMWRKRQVIPEDKSITGVFYQVDDSVDIILKYLLEKEIEDTDIEAVRKAKRLYRSCVDLDAIEKDNFTSAKRLIKELGGWPVLSAAWKEDTFNLIGLLEKVRLYTNSPPLMDMYVYDDSKNPTRNILYIDQPQLGLPDREYFLRGRNDRKLLAYQKYAQEMAVIFGAEESTASEDMKDVVDYEIEIANSTMPSDERRDDEKLYHKMTIGELQTKYPNFQWLAYFQATLSRDDLNITVNSSTPVINRNPDYMEKIVNKLNTENKRIIQNYVIWRTMKSISGALPSSVRDAYGTYREALIGSAVQPPRWKTCVGDVNSKVGLAVGKPFLEETFDSQAKYKADEMIENLRSAMKDLLRKNEWMDKETIARAIQKADQVQSRIGYPSTVKNDTFLNERYKDYEFGETNYFDNVFVYSKLQTKENLQELPKPVDRNKWETPPATVNAYYNPARNQIMFPAGILQPPFYKNGYPQYLNYGGIGYVIGHEITHGFDDSGRQYDGTGNLQQWWTNASVTNFKERADCMTNQYHLNGKLTLGENIADNGGLKESWLAYEKWLQSSRKGKPEPFLPGLDYTPKQLFYLNAAHVWCGLVRPDEAARRILTDPHGNFKSRVIGPLQNNEEFSKAFNCAVGNELQSGSTEKDILPIGDVTKWSVNLATLPSVESCDVMVYLLNDCGWEASRLTSYRKDNGYKLHSDNHISD</sequence>
<dbReference type="GO" id="GO:0004222">
    <property type="term" value="F:metalloendopeptidase activity"/>
    <property type="evidence" value="ECO:0007669"/>
    <property type="project" value="InterPro"/>
</dbReference>
<dbReference type="InterPro" id="IPR008753">
    <property type="entry name" value="Peptidase_M13_N"/>
</dbReference>
<keyword evidence="8" id="KW-0812">Transmembrane</keyword>
<feature type="domain" description="Peptidase M13 N-terminal" evidence="10">
    <location>
        <begin position="110"/>
        <end position="501"/>
    </location>
</feature>
<keyword evidence="3" id="KW-0479">Metal-binding</keyword>
<evidence type="ECO:0000256" key="2">
    <source>
        <dbReference type="ARBA" id="ARBA00022670"/>
    </source>
</evidence>
<dbReference type="SUPFAM" id="SSF55486">
    <property type="entry name" value="Metalloproteases ('zincins'), catalytic domain"/>
    <property type="match status" value="1"/>
</dbReference>
<dbReference type="InterPro" id="IPR042089">
    <property type="entry name" value="Peptidase_M13_dom_2"/>
</dbReference>
<dbReference type="CDD" id="cd08662">
    <property type="entry name" value="M13"/>
    <property type="match status" value="1"/>
</dbReference>
<dbReference type="InterPro" id="IPR018497">
    <property type="entry name" value="Peptidase_M13_C"/>
</dbReference>
<dbReference type="GO" id="GO:0046872">
    <property type="term" value="F:metal ion binding"/>
    <property type="evidence" value="ECO:0007669"/>
    <property type="project" value="UniProtKB-KW"/>
</dbReference>
<dbReference type="GO" id="GO:0005886">
    <property type="term" value="C:plasma membrane"/>
    <property type="evidence" value="ECO:0007669"/>
    <property type="project" value="TreeGrafter"/>
</dbReference>
<dbReference type="Gene3D" id="1.10.1380.10">
    <property type="entry name" value="Neutral endopeptidase , domain2"/>
    <property type="match status" value="1"/>
</dbReference>
<dbReference type="GO" id="GO:0016485">
    <property type="term" value="P:protein processing"/>
    <property type="evidence" value="ECO:0007669"/>
    <property type="project" value="TreeGrafter"/>
</dbReference>
<keyword evidence="8" id="KW-1133">Transmembrane helix</keyword>
<accession>K1PMQ8</accession>
<feature type="domain" description="Peptidase M13 C-terminal" evidence="9">
    <location>
        <begin position="560"/>
        <end position="751"/>
    </location>
</feature>
<protein>
    <submittedName>
        <fullName evidence="11">Membrane metallo-endopeptidase-like 1</fullName>
    </submittedName>
</protein>
<evidence type="ECO:0000259" key="10">
    <source>
        <dbReference type="Pfam" id="PF05649"/>
    </source>
</evidence>
<evidence type="ECO:0000256" key="7">
    <source>
        <dbReference type="SAM" id="MobiDB-lite"/>
    </source>
</evidence>
<dbReference type="AlphaFoldDB" id="K1PMQ8"/>
<keyword evidence="4" id="KW-0378">Hydrolase</keyword>
<dbReference type="Pfam" id="PF01431">
    <property type="entry name" value="Peptidase_M13"/>
    <property type="match status" value="1"/>
</dbReference>
<keyword evidence="5" id="KW-0862">Zinc</keyword>
<dbReference type="PROSITE" id="PS51885">
    <property type="entry name" value="NEPRILYSIN"/>
    <property type="match status" value="1"/>
</dbReference>
<dbReference type="HOGENOM" id="CLU_006187_4_0_1"/>
<dbReference type="PANTHER" id="PTHR11733:SF133">
    <property type="entry name" value="PHOSPHATE-REGULATING NEUTRAL ENDOPEPTIDASE PHEX"/>
    <property type="match status" value="1"/>
</dbReference>
<dbReference type="InterPro" id="IPR024079">
    <property type="entry name" value="MetalloPept_cat_dom_sf"/>
</dbReference>
<feature type="region of interest" description="Disordered" evidence="7">
    <location>
        <begin position="53"/>
        <end position="76"/>
    </location>
</feature>
<reference evidence="11" key="1">
    <citation type="journal article" date="2012" name="Nature">
        <title>The oyster genome reveals stress adaptation and complexity of shell formation.</title>
        <authorList>
            <person name="Zhang G."/>
            <person name="Fang X."/>
            <person name="Guo X."/>
            <person name="Li L."/>
            <person name="Luo R."/>
            <person name="Xu F."/>
            <person name="Yang P."/>
            <person name="Zhang L."/>
            <person name="Wang X."/>
            <person name="Qi H."/>
            <person name="Xiong Z."/>
            <person name="Que H."/>
            <person name="Xie Y."/>
            <person name="Holland P.W."/>
            <person name="Paps J."/>
            <person name="Zhu Y."/>
            <person name="Wu F."/>
            <person name="Chen Y."/>
            <person name="Wang J."/>
            <person name="Peng C."/>
            <person name="Meng J."/>
            <person name="Yang L."/>
            <person name="Liu J."/>
            <person name="Wen B."/>
            <person name="Zhang N."/>
            <person name="Huang Z."/>
            <person name="Zhu Q."/>
            <person name="Feng Y."/>
            <person name="Mount A."/>
            <person name="Hedgecock D."/>
            <person name="Xu Z."/>
            <person name="Liu Y."/>
            <person name="Domazet-Loso T."/>
            <person name="Du Y."/>
            <person name="Sun X."/>
            <person name="Zhang S."/>
            <person name="Liu B."/>
            <person name="Cheng P."/>
            <person name="Jiang X."/>
            <person name="Li J."/>
            <person name="Fan D."/>
            <person name="Wang W."/>
            <person name="Fu W."/>
            <person name="Wang T."/>
            <person name="Wang B."/>
            <person name="Zhang J."/>
            <person name="Peng Z."/>
            <person name="Li Y."/>
            <person name="Li N."/>
            <person name="Wang J."/>
            <person name="Chen M."/>
            <person name="He Y."/>
            <person name="Tan F."/>
            <person name="Song X."/>
            <person name="Zheng Q."/>
            <person name="Huang R."/>
            <person name="Yang H."/>
            <person name="Du X."/>
            <person name="Chen L."/>
            <person name="Yang M."/>
            <person name="Gaffney P.M."/>
            <person name="Wang S."/>
            <person name="Luo L."/>
            <person name="She Z."/>
            <person name="Ming Y."/>
            <person name="Huang W."/>
            <person name="Zhang S."/>
            <person name="Huang B."/>
            <person name="Zhang Y."/>
            <person name="Qu T."/>
            <person name="Ni P."/>
            <person name="Miao G."/>
            <person name="Wang J."/>
            <person name="Wang Q."/>
            <person name="Steinberg C.E."/>
            <person name="Wang H."/>
            <person name="Li N."/>
            <person name="Qian L."/>
            <person name="Zhang G."/>
            <person name="Li Y."/>
            <person name="Yang H."/>
            <person name="Liu X."/>
            <person name="Wang J."/>
            <person name="Yin Y."/>
            <person name="Wang J."/>
        </authorList>
    </citation>
    <scope>NUCLEOTIDE SEQUENCE [LARGE SCALE GENOMIC DNA]</scope>
    <source>
        <strain evidence="11">05x7-T-G4-1.051#20</strain>
    </source>
</reference>
<evidence type="ECO:0000256" key="3">
    <source>
        <dbReference type="ARBA" id="ARBA00022723"/>
    </source>
</evidence>
<dbReference type="InParanoid" id="K1PMQ8"/>
<gene>
    <name evidence="11" type="ORF">CGI_10019674</name>
</gene>
<keyword evidence="6" id="KW-0482">Metalloprotease</keyword>
<dbReference type="EMBL" id="JH817691">
    <property type="protein sequence ID" value="EKC25287.1"/>
    <property type="molecule type" value="Genomic_DNA"/>
</dbReference>
<evidence type="ECO:0000256" key="4">
    <source>
        <dbReference type="ARBA" id="ARBA00022801"/>
    </source>
</evidence>
<evidence type="ECO:0000259" key="9">
    <source>
        <dbReference type="Pfam" id="PF01431"/>
    </source>
</evidence>
<name>K1PMQ8_MAGGI</name>
<proteinExistence type="predicted"/>
<feature type="compositionally biased region" description="Polar residues" evidence="7">
    <location>
        <begin position="54"/>
        <end position="76"/>
    </location>
</feature>
<keyword evidence="8" id="KW-0472">Membrane</keyword>
<dbReference type="PANTHER" id="PTHR11733">
    <property type="entry name" value="ZINC METALLOPROTEASE FAMILY M13 NEPRILYSIN-RELATED"/>
    <property type="match status" value="1"/>
</dbReference>
<feature type="transmembrane region" description="Helical" evidence="8">
    <location>
        <begin position="21"/>
        <end position="46"/>
    </location>
</feature>
<evidence type="ECO:0000256" key="5">
    <source>
        <dbReference type="ARBA" id="ARBA00022833"/>
    </source>
</evidence>
<dbReference type="Gene3D" id="3.40.390.10">
    <property type="entry name" value="Collagenase (Catalytic Domain)"/>
    <property type="match status" value="1"/>
</dbReference>
<dbReference type="PRINTS" id="PR00786">
    <property type="entry name" value="NEPRILYSIN"/>
</dbReference>
<organism evidence="11">
    <name type="scientific">Magallana gigas</name>
    <name type="common">Pacific oyster</name>
    <name type="synonym">Crassostrea gigas</name>
    <dbReference type="NCBI Taxonomy" id="29159"/>
    <lineage>
        <taxon>Eukaryota</taxon>
        <taxon>Metazoa</taxon>
        <taxon>Spiralia</taxon>
        <taxon>Lophotrochozoa</taxon>
        <taxon>Mollusca</taxon>
        <taxon>Bivalvia</taxon>
        <taxon>Autobranchia</taxon>
        <taxon>Pteriomorphia</taxon>
        <taxon>Ostreida</taxon>
        <taxon>Ostreoidea</taxon>
        <taxon>Ostreidae</taxon>
        <taxon>Magallana</taxon>
    </lineage>
</organism>
<evidence type="ECO:0000256" key="1">
    <source>
        <dbReference type="ARBA" id="ARBA00001947"/>
    </source>
</evidence>
<comment type="cofactor">
    <cofactor evidence="1">
        <name>Zn(2+)</name>
        <dbReference type="ChEBI" id="CHEBI:29105"/>
    </cofactor>
</comment>
<evidence type="ECO:0000313" key="11">
    <source>
        <dbReference type="EMBL" id="EKC25287.1"/>
    </source>
</evidence>
<dbReference type="InterPro" id="IPR000718">
    <property type="entry name" value="Peptidase_M13"/>
</dbReference>
<dbReference type="Pfam" id="PF05649">
    <property type="entry name" value="Peptidase_M13_N"/>
    <property type="match status" value="1"/>
</dbReference>
<keyword evidence="2" id="KW-0645">Protease</keyword>